<evidence type="ECO:0000313" key="1">
    <source>
        <dbReference type="EMBL" id="QFZ24937.1"/>
    </source>
</evidence>
<dbReference type="EMBL" id="CP038484">
    <property type="protein sequence ID" value="QFZ24937.1"/>
    <property type="molecule type" value="Genomic_DNA"/>
</dbReference>
<evidence type="ECO:0000313" key="2">
    <source>
        <dbReference type="Proteomes" id="UP000326582"/>
    </source>
</evidence>
<keyword evidence="2" id="KW-1185">Reference proteome</keyword>
<accession>A0ACD0WCT4</accession>
<proteinExistence type="predicted"/>
<organism evidence="1 2">
    <name type="scientific">Clavispora lusitaniae</name>
    <name type="common">Candida lusitaniae</name>
    <dbReference type="NCBI Taxonomy" id="36911"/>
    <lineage>
        <taxon>Eukaryota</taxon>
        <taxon>Fungi</taxon>
        <taxon>Dikarya</taxon>
        <taxon>Ascomycota</taxon>
        <taxon>Saccharomycotina</taxon>
        <taxon>Pichiomycetes</taxon>
        <taxon>Metschnikowiaceae</taxon>
        <taxon>Clavispora</taxon>
    </lineage>
</organism>
<protein>
    <submittedName>
        <fullName evidence="1">Zinc finger CCCH domain-containing protein</fullName>
    </submittedName>
</protein>
<reference evidence="2" key="1">
    <citation type="journal article" date="2019" name="MBio">
        <title>Comparative genomics for the elucidation of multidrug resistance (MDR) in Candida lusitaniae.</title>
        <authorList>
            <person name="Kannan A."/>
            <person name="Asner S.A."/>
            <person name="Trachsel E."/>
            <person name="Kelly S."/>
            <person name="Parker J."/>
            <person name="Sanglard D."/>
        </authorList>
    </citation>
    <scope>NUCLEOTIDE SEQUENCE [LARGE SCALE GENOMIC DNA]</scope>
    <source>
        <strain evidence="2">P1</strain>
    </source>
</reference>
<name>A0ACD0WCT4_CLALS</name>
<dbReference type="Proteomes" id="UP000326582">
    <property type="component" value="Chromosome 1"/>
</dbReference>
<gene>
    <name evidence="1" type="ORF">EJF14_10015</name>
</gene>
<sequence length="361" mass="41508">MGSDLLRQKKAIEQKKAEITRIKKEIETKLGAKRQIIPSKFQYLLYLPRESQESNHENHSQQHNQYYDVFLVDDDGRSLMSLKGWIQSKKAGDHHLETSNDSHNNSMAQEKNRKRERKLKERVFYALPHSWLASNMASTDDCDRVQVNNVTYAVVNGGKRLIPLSNPDADQSPSVEWGSWTYRKSVHGTLKRTDMTKVPIYCRSFSRTGVCEEGESCKHIHDRRMQRLCWDFLNDQCHGECSLSHMSSEYNVPLCSYFLAGNCKNPACSFSHNPPPHSMDDKYSIWLCRPFSKGGWCIRGKKCPFLHLYQCPDYEEYGQCPLGNNCNLQHVDSESSSDPQKIIINSFTVNPVVLFTGCNNV</sequence>